<dbReference type="GO" id="GO:0005634">
    <property type="term" value="C:nucleus"/>
    <property type="evidence" value="ECO:0007669"/>
    <property type="project" value="UniProtKB-SubCell"/>
</dbReference>
<feature type="domain" description="AAA+ ATPase" evidence="12">
    <location>
        <begin position="327"/>
        <end position="479"/>
    </location>
</feature>
<evidence type="ECO:0000256" key="11">
    <source>
        <dbReference type="SAM" id="MobiDB-lite"/>
    </source>
</evidence>
<evidence type="ECO:0000256" key="6">
    <source>
        <dbReference type="ARBA" id="ARBA00023125"/>
    </source>
</evidence>
<keyword evidence="4" id="KW-0547">Nucleotide-binding</keyword>
<evidence type="ECO:0000313" key="14">
    <source>
        <dbReference type="Proteomes" id="UP000663760"/>
    </source>
</evidence>
<dbReference type="InterPro" id="IPR003959">
    <property type="entry name" value="ATPase_AAA_core"/>
</dbReference>
<dbReference type="Proteomes" id="UP000663760">
    <property type="component" value="Chromosome 18"/>
</dbReference>
<dbReference type="GO" id="GO:0006260">
    <property type="term" value="P:DNA replication"/>
    <property type="evidence" value="ECO:0007669"/>
    <property type="project" value="UniProtKB-KW"/>
</dbReference>
<keyword evidence="5" id="KW-0067">ATP-binding</keyword>
<evidence type="ECO:0000259" key="12">
    <source>
        <dbReference type="SMART" id="SM00382"/>
    </source>
</evidence>
<dbReference type="GO" id="GO:0003677">
    <property type="term" value="F:DNA binding"/>
    <property type="evidence" value="ECO:0007669"/>
    <property type="project" value="UniProtKB-KW"/>
</dbReference>
<dbReference type="Pfam" id="PF00004">
    <property type="entry name" value="AAA"/>
    <property type="match status" value="1"/>
</dbReference>
<feature type="region of interest" description="Disordered" evidence="11">
    <location>
        <begin position="22"/>
        <end position="96"/>
    </location>
</feature>
<feature type="compositionally biased region" description="Low complexity" evidence="11">
    <location>
        <begin position="827"/>
        <end position="840"/>
    </location>
</feature>
<dbReference type="GO" id="GO:0005524">
    <property type="term" value="F:ATP binding"/>
    <property type="evidence" value="ECO:0007669"/>
    <property type="project" value="UniProtKB-KW"/>
</dbReference>
<dbReference type="GO" id="GO:0016887">
    <property type="term" value="F:ATP hydrolysis activity"/>
    <property type="evidence" value="ECO:0007669"/>
    <property type="project" value="InterPro"/>
</dbReference>
<keyword evidence="14" id="KW-1185">Reference proteome</keyword>
<evidence type="ECO:0000256" key="3">
    <source>
        <dbReference type="ARBA" id="ARBA00022705"/>
    </source>
</evidence>
<dbReference type="EMBL" id="LR746281">
    <property type="protein sequence ID" value="CAA7410503.1"/>
    <property type="molecule type" value="Genomic_DNA"/>
</dbReference>
<evidence type="ECO:0000256" key="10">
    <source>
        <dbReference type="ARBA" id="ARBA00069525"/>
    </source>
</evidence>
<dbReference type="InterPro" id="IPR027417">
    <property type="entry name" value="P-loop_NTPase"/>
</dbReference>
<keyword evidence="6" id="KW-0238">DNA-binding</keyword>
<evidence type="ECO:0000256" key="8">
    <source>
        <dbReference type="ARBA" id="ARBA00023306"/>
    </source>
</evidence>
<comment type="subunit">
    <text evidence="2">Heterotetramer of subunits RFC2, RFC3, RFC4 and RFC5 that can form a complex with RFC1.</text>
</comment>
<sequence>MDVPLAEELEWLESAFLQEESVEEFEEELPVASGAGTVDDCLNPPFQSQVSSRKRPSSLESKAAPEISSEDKRRKRSAAKDDEEEEDMIRCSPSKDQSAFISPTHVDAAADFAPLDELSPAVAEERFLSRFASEIDGDCIPVTGPCGERVYAKMSAGAMDYMPKKLGIERSGLLSEPINVLMEKVEQEALLKALQESAASSVDSVEVTSPDNEQLWVEKYAPKSFTELLSDEQTNREVLLWLKQWDSCVFGSHIRATSDDVLSSLRRHCSVVQHHKAYGHKNAFGQKASLNNQIINQSNTENDENGRLQGSSEMWNKLSKANNGTPEQKVLLLCGPPGLGKTTLAHVAARHSGYRIVEINASDDRSSSTIESKIIDVLQMNSVTADTRPKCLVIDEIDGSLGEGKGAVDVILKMATAEKKHVGSKDSSSDVATGKITSKRRQTATLSRPVICICNDLYAPALRPLRQISKVHMFVQPAVSRVVNRLKYICKKEGFKTSSMALTTLAEYTECDIRSCLNTLQFLNKKKENLNILEVSSQVVGRKDVSRSAFDVWKEVFQKKKAKHERKSVKGFGVHGDFKLLDSLISNRGDYELTMDGIHENFLQLCFHDPIMQKTVRCLDVLGISDYLFRYIMRAQQMSLLVYQPSIAITINRLIAQVEKPNIEWPRLFHRCRAMLMEKKDLLTSWHSRISPYISRHLSSEAFVEDVVSPLLYILSPKALRPVALHLLSENEKGDLFQLVDTMVSYSITYKNSKPEAPAVPQKYGSSSDAPAFSFDPPIDELVNFKGYQSGHATLSLAMKQIVAHEVGKHRILRGSAGALVGEAGDAAALPSKSSSPAVPGGDQGRGKTPPTLGLSKTPANGAPKKAYRDSNRAPRRPANFFDRFRKPSKESETRGDEGREQEAGKRDSRRRPVLFKYNEGFTNAVKRPVRLRELL</sequence>
<dbReference type="CDD" id="cd18140">
    <property type="entry name" value="HLD_clamp_RFC"/>
    <property type="match status" value="1"/>
</dbReference>
<dbReference type="PANTHER" id="PTHR46765">
    <property type="entry name" value="P-LOOP CONTAINING NUCLEOSIDE TRIPHOSPHATE HYDROLASES SUPERFAMILY PROTEIN"/>
    <property type="match status" value="1"/>
</dbReference>
<comment type="similarity">
    <text evidence="9">Belongs to the activator 1 small subunits family. CTF18 subfamily.</text>
</comment>
<dbReference type="FunFam" id="1.10.8.60:FF:000074">
    <property type="entry name" value="Chromosome transmission fidelity protein 18"/>
    <property type="match status" value="1"/>
</dbReference>
<dbReference type="Gene3D" id="3.40.50.300">
    <property type="entry name" value="P-loop containing nucleotide triphosphate hydrolases"/>
    <property type="match status" value="1"/>
</dbReference>
<dbReference type="InterPro" id="IPR053016">
    <property type="entry name" value="CTF18-RFC_complex"/>
</dbReference>
<dbReference type="SUPFAM" id="SSF52540">
    <property type="entry name" value="P-loop containing nucleoside triphosphate hydrolases"/>
    <property type="match status" value="1"/>
</dbReference>
<gene>
    <name evidence="13" type="ORF">SI8410_18021181</name>
</gene>
<dbReference type="InterPro" id="IPR047854">
    <property type="entry name" value="RFC_lid"/>
</dbReference>
<evidence type="ECO:0000256" key="1">
    <source>
        <dbReference type="ARBA" id="ARBA00004123"/>
    </source>
</evidence>
<organism evidence="13 14">
    <name type="scientific">Spirodela intermedia</name>
    <name type="common">Intermediate duckweed</name>
    <dbReference type="NCBI Taxonomy" id="51605"/>
    <lineage>
        <taxon>Eukaryota</taxon>
        <taxon>Viridiplantae</taxon>
        <taxon>Streptophyta</taxon>
        <taxon>Embryophyta</taxon>
        <taxon>Tracheophyta</taxon>
        <taxon>Spermatophyta</taxon>
        <taxon>Magnoliopsida</taxon>
        <taxon>Liliopsida</taxon>
        <taxon>Araceae</taxon>
        <taxon>Lemnoideae</taxon>
        <taxon>Spirodela</taxon>
    </lineage>
</organism>
<dbReference type="InterPro" id="IPR003593">
    <property type="entry name" value="AAA+_ATPase"/>
</dbReference>
<evidence type="ECO:0000256" key="7">
    <source>
        <dbReference type="ARBA" id="ARBA00023242"/>
    </source>
</evidence>
<reference evidence="13" key="1">
    <citation type="submission" date="2020-02" db="EMBL/GenBank/DDBJ databases">
        <authorList>
            <person name="Scholz U."/>
            <person name="Mascher M."/>
            <person name="Fiebig A."/>
        </authorList>
    </citation>
    <scope>NUCLEOTIDE SEQUENCE</scope>
</reference>
<feature type="compositionally biased region" description="Basic and acidic residues" evidence="11">
    <location>
        <begin position="883"/>
        <end position="907"/>
    </location>
</feature>
<keyword evidence="7" id="KW-0539">Nucleus</keyword>
<dbReference type="OrthoDB" id="2195431at2759"/>
<dbReference type="Gene3D" id="1.10.8.60">
    <property type="match status" value="1"/>
</dbReference>
<keyword evidence="3" id="KW-0235">DNA replication</keyword>
<evidence type="ECO:0000256" key="2">
    <source>
        <dbReference type="ARBA" id="ARBA00011480"/>
    </source>
</evidence>
<evidence type="ECO:0000256" key="9">
    <source>
        <dbReference type="ARBA" id="ARBA00043975"/>
    </source>
</evidence>
<keyword evidence="8" id="KW-0131">Cell cycle</keyword>
<accession>A0A7I8LKA3</accession>
<proteinExistence type="inferred from homology"/>
<dbReference type="CDD" id="cd00009">
    <property type="entry name" value="AAA"/>
    <property type="match status" value="1"/>
</dbReference>
<evidence type="ECO:0000256" key="4">
    <source>
        <dbReference type="ARBA" id="ARBA00022741"/>
    </source>
</evidence>
<feature type="region of interest" description="Disordered" evidence="11">
    <location>
        <begin position="827"/>
        <end position="923"/>
    </location>
</feature>
<name>A0A7I8LKA3_SPIIN</name>
<comment type="subcellular location">
    <subcellularLocation>
        <location evidence="1">Nucleus</location>
    </subcellularLocation>
</comment>
<dbReference type="PANTHER" id="PTHR46765:SF1">
    <property type="entry name" value="P-LOOP CONTAINING NUCLEOSIDE TRIPHOSPHATE HYDROLASES SUPERFAMILY PROTEIN"/>
    <property type="match status" value="1"/>
</dbReference>
<evidence type="ECO:0000256" key="5">
    <source>
        <dbReference type="ARBA" id="ARBA00022840"/>
    </source>
</evidence>
<dbReference type="SMART" id="SM00382">
    <property type="entry name" value="AAA"/>
    <property type="match status" value="1"/>
</dbReference>
<dbReference type="AlphaFoldDB" id="A0A7I8LKA3"/>
<evidence type="ECO:0000313" key="13">
    <source>
        <dbReference type="EMBL" id="CAA7410503.1"/>
    </source>
</evidence>
<protein>
    <recommendedName>
        <fullName evidence="10">Chromosome transmission fidelity protein 18 homolog</fullName>
    </recommendedName>
</protein>